<keyword evidence="3" id="KW-1185">Reference proteome</keyword>
<sequence length="551" mass="62605">MQSLRGASILALALAVCQLHVSHGQLPQRQYRLDPINYIDENSLWHCYALFQSALLNEAGVKRLTVTGIETAMIDFTITASLRGLQRAKDYRSTGSATNTAYMTMNELKPLYPIPFTISESKHDKNPKRFVCLPQYGRNEDDCRKCLMQKSNSILGDFFVTISESMLSVYVMYTSKSGDEIANACRDTGVCGTSNTQQYQPIYPDEVCQVVHGARELPFSALLTGTAYDTLPAASYSCICYQVTMRHNQQRKFAQSEPYKNWYPHRLQHWSNNIIVHWMKVGADFADSTLLLVWYAKDVFVPNQRISDKRRYVKKVSVEDCYRYYTSKLDFSAFEKGMSLFTSDTGIDSEHDSNCFVAYHNYENSKSNACRKCIESTGSKSAKASAISYIFTIQSSTEKENTIRECITTRGTPACSKFQIFPRDVCDHVTKTNEMLLSEVSIPSIKSEYPNSVVFASFTDHNCLVCYVLVHSVFFISIEQKYVWMERNEGPRGCDCLTIERKSDAGQVDSFQAISFHDLEWHKSGRRNTESPTTESFKAIAKLIVPNKVHL</sequence>
<dbReference type="AlphaFoldDB" id="A0A024FTK4"/>
<gene>
    <name evidence="2" type="ORF">BN9_088250</name>
</gene>
<dbReference type="Proteomes" id="UP000053237">
    <property type="component" value="Unassembled WGS sequence"/>
</dbReference>
<name>A0A024FTK4_9STRA</name>
<organism evidence="2 3">
    <name type="scientific">Albugo candida</name>
    <dbReference type="NCBI Taxonomy" id="65357"/>
    <lineage>
        <taxon>Eukaryota</taxon>
        <taxon>Sar</taxon>
        <taxon>Stramenopiles</taxon>
        <taxon>Oomycota</taxon>
        <taxon>Peronosporomycetes</taxon>
        <taxon>Albuginales</taxon>
        <taxon>Albuginaceae</taxon>
        <taxon>Albugo</taxon>
    </lineage>
</organism>
<protein>
    <submittedName>
        <fullName evidence="2">Uncharacterized protein</fullName>
    </submittedName>
</protein>
<dbReference type="EMBL" id="CAIX01000187">
    <property type="protein sequence ID" value="CCI10262.1"/>
    <property type="molecule type" value="Genomic_DNA"/>
</dbReference>
<evidence type="ECO:0000313" key="2">
    <source>
        <dbReference type="EMBL" id="CCI10262.1"/>
    </source>
</evidence>
<keyword evidence="1" id="KW-0732">Signal</keyword>
<feature type="signal peptide" evidence="1">
    <location>
        <begin position="1"/>
        <end position="24"/>
    </location>
</feature>
<evidence type="ECO:0000256" key="1">
    <source>
        <dbReference type="SAM" id="SignalP"/>
    </source>
</evidence>
<dbReference type="InParanoid" id="A0A024FTK4"/>
<proteinExistence type="predicted"/>
<accession>A0A024FTK4</accession>
<evidence type="ECO:0000313" key="3">
    <source>
        <dbReference type="Proteomes" id="UP000053237"/>
    </source>
</evidence>
<feature type="chain" id="PRO_5001531836" evidence="1">
    <location>
        <begin position="25"/>
        <end position="551"/>
    </location>
</feature>
<comment type="caution">
    <text evidence="2">The sequence shown here is derived from an EMBL/GenBank/DDBJ whole genome shotgun (WGS) entry which is preliminary data.</text>
</comment>
<reference evidence="2 3" key="1">
    <citation type="submission" date="2012-05" db="EMBL/GenBank/DDBJ databases">
        <title>Recombination and specialization in a pathogen metapopulation.</title>
        <authorList>
            <person name="Gardiner A."/>
            <person name="Kemen E."/>
            <person name="Schultz-Larsen T."/>
            <person name="MacLean D."/>
            <person name="Van Oosterhout C."/>
            <person name="Jones J.D.G."/>
        </authorList>
    </citation>
    <scope>NUCLEOTIDE SEQUENCE [LARGE SCALE GENOMIC DNA]</scope>
    <source>
        <strain evidence="2 3">Ac Nc2</strain>
    </source>
</reference>